<keyword evidence="2" id="KW-1185">Reference proteome</keyword>
<dbReference type="AlphaFoldDB" id="G4YS61"/>
<dbReference type="KEGG" id="psoj:PHYSODRAFT_296729"/>
<accession>G4YS61</accession>
<sequence>MFRTLGTSSVDAFYRLMFPENASDRPLPVIFINAPPMSDKSAVCLQLYDKIVESKPKALLMRKKQCFGDLFLAHYGCSFKAFCAKKCDKVVFIDEAQLTYSDELLWRGFVTCAMGSKLPGLRFVMLASYGNFHDSRLEGRPGTPISIPPGNSFELNATPTGK</sequence>
<dbReference type="EMBL" id="JH159152">
    <property type="protein sequence ID" value="EGZ24762.1"/>
    <property type="molecule type" value="Genomic_DNA"/>
</dbReference>
<protein>
    <recommendedName>
        <fullName evidence="3">ATPase AAA-type core domain-containing protein</fullName>
    </recommendedName>
</protein>
<reference evidence="1 2" key="1">
    <citation type="journal article" date="2006" name="Science">
        <title>Phytophthora genome sequences uncover evolutionary origins and mechanisms of pathogenesis.</title>
        <authorList>
            <person name="Tyler B.M."/>
            <person name="Tripathy S."/>
            <person name="Zhang X."/>
            <person name="Dehal P."/>
            <person name="Jiang R.H."/>
            <person name="Aerts A."/>
            <person name="Arredondo F.D."/>
            <person name="Baxter L."/>
            <person name="Bensasson D."/>
            <person name="Beynon J.L."/>
            <person name="Chapman J."/>
            <person name="Damasceno C.M."/>
            <person name="Dorrance A.E."/>
            <person name="Dou D."/>
            <person name="Dickerman A.W."/>
            <person name="Dubchak I.L."/>
            <person name="Garbelotto M."/>
            <person name="Gijzen M."/>
            <person name="Gordon S.G."/>
            <person name="Govers F."/>
            <person name="Grunwald N.J."/>
            <person name="Huang W."/>
            <person name="Ivors K.L."/>
            <person name="Jones R.W."/>
            <person name="Kamoun S."/>
            <person name="Krampis K."/>
            <person name="Lamour K.H."/>
            <person name="Lee M.K."/>
            <person name="McDonald W.H."/>
            <person name="Medina M."/>
            <person name="Meijer H.J."/>
            <person name="Nordberg E.K."/>
            <person name="Maclean D.J."/>
            <person name="Ospina-Giraldo M.D."/>
            <person name="Morris P.F."/>
            <person name="Phuntumart V."/>
            <person name="Putnam N.H."/>
            <person name="Rash S."/>
            <person name="Rose J.K."/>
            <person name="Sakihama Y."/>
            <person name="Salamov A.A."/>
            <person name="Savidor A."/>
            <person name="Scheuring C.F."/>
            <person name="Smith B.M."/>
            <person name="Sobral B.W."/>
            <person name="Terry A."/>
            <person name="Torto-Alalibo T.A."/>
            <person name="Win J."/>
            <person name="Xu Z."/>
            <person name="Zhang H."/>
            <person name="Grigoriev I.V."/>
            <person name="Rokhsar D.S."/>
            <person name="Boore J.L."/>
        </authorList>
    </citation>
    <scope>NUCLEOTIDE SEQUENCE [LARGE SCALE GENOMIC DNA]</scope>
    <source>
        <strain evidence="1 2">P6497</strain>
    </source>
</reference>
<organism evidence="1 2">
    <name type="scientific">Phytophthora sojae (strain P6497)</name>
    <name type="common">Soybean stem and root rot agent</name>
    <name type="synonym">Phytophthora megasperma f. sp. glycines</name>
    <dbReference type="NCBI Taxonomy" id="1094619"/>
    <lineage>
        <taxon>Eukaryota</taxon>
        <taxon>Sar</taxon>
        <taxon>Stramenopiles</taxon>
        <taxon>Oomycota</taxon>
        <taxon>Peronosporomycetes</taxon>
        <taxon>Peronosporales</taxon>
        <taxon>Peronosporaceae</taxon>
        <taxon>Phytophthora</taxon>
    </lineage>
</organism>
<dbReference type="RefSeq" id="XP_009520050.1">
    <property type="nucleotide sequence ID" value="XM_009521755.1"/>
</dbReference>
<name>G4YS61_PHYSP</name>
<dbReference type="InParanoid" id="G4YS61"/>
<evidence type="ECO:0008006" key="3">
    <source>
        <dbReference type="Google" id="ProtNLM"/>
    </source>
</evidence>
<gene>
    <name evidence="1" type="ORF">PHYSODRAFT_296729</name>
</gene>
<dbReference type="GeneID" id="20641412"/>
<evidence type="ECO:0000313" key="1">
    <source>
        <dbReference type="EMBL" id="EGZ24762.1"/>
    </source>
</evidence>
<proteinExistence type="predicted"/>
<evidence type="ECO:0000313" key="2">
    <source>
        <dbReference type="Proteomes" id="UP000002640"/>
    </source>
</evidence>
<dbReference type="Proteomes" id="UP000002640">
    <property type="component" value="Unassembled WGS sequence"/>
</dbReference>